<keyword evidence="2" id="KW-1185">Reference proteome</keyword>
<proteinExistence type="predicted"/>
<dbReference type="RefSeq" id="WP_379998530.1">
    <property type="nucleotide sequence ID" value="NZ_JBHSGN010000099.1"/>
</dbReference>
<evidence type="ECO:0000313" key="1">
    <source>
        <dbReference type="EMBL" id="MFC4675364.1"/>
    </source>
</evidence>
<reference evidence="2" key="1">
    <citation type="journal article" date="2019" name="Int. J. Syst. Evol. Microbiol.">
        <title>The Global Catalogue of Microorganisms (GCM) 10K type strain sequencing project: providing services to taxonomists for standard genome sequencing and annotation.</title>
        <authorList>
            <consortium name="The Broad Institute Genomics Platform"/>
            <consortium name="The Broad Institute Genome Sequencing Center for Infectious Disease"/>
            <person name="Wu L."/>
            <person name="Ma J."/>
        </authorList>
    </citation>
    <scope>NUCLEOTIDE SEQUENCE [LARGE SCALE GENOMIC DNA]</scope>
    <source>
        <strain evidence="2">CCUG 66188</strain>
    </source>
</reference>
<dbReference type="Proteomes" id="UP001596023">
    <property type="component" value="Unassembled WGS sequence"/>
</dbReference>
<comment type="caution">
    <text evidence="1">The sequence shown here is derived from an EMBL/GenBank/DDBJ whole genome shotgun (WGS) entry which is preliminary data.</text>
</comment>
<name>A0ABV9KZK1_9BACT</name>
<accession>A0ABV9KZK1</accession>
<organism evidence="1 2">
    <name type="scientific">Dysgonomonas termitidis</name>
    <dbReference type="NCBI Taxonomy" id="1516126"/>
    <lineage>
        <taxon>Bacteria</taxon>
        <taxon>Pseudomonadati</taxon>
        <taxon>Bacteroidota</taxon>
        <taxon>Bacteroidia</taxon>
        <taxon>Bacteroidales</taxon>
        <taxon>Dysgonomonadaceae</taxon>
        <taxon>Dysgonomonas</taxon>
    </lineage>
</organism>
<dbReference type="EMBL" id="JBHSGN010000099">
    <property type="protein sequence ID" value="MFC4675364.1"/>
    <property type="molecule type" value="Genomic_DNA"/>
</dbReference>
<gene>
    <name evidence="1" type="ORF">ACFO6W_16850</name>
</gene>
<sequence length="228" mass="25882">MANNIELIQCVAGGLGLLKDEVVFVGGSVAELYAQQPELSDIRPTIDVDCVVEISTYSAYYKLEEKLRLLGFHDDTTAGAPVCRKIYKGVKVDIMPVNPDILGFSNEWYADGIQYKIERVLPDGTSIFIFPVEYYIATKFEALNSRGGTDIRSSHDWEDIVYVMTNCPAMLSRIKQSDNTKLTEYLKEQYLRLLKNANIREIIYSSLPYHSEEESIDDVLDLIYKIVN</sequence>
<protein>
    <recommendedName>
        <fullName evidence="3">Nucleotidyl transferase AbiEii/AbiGii toxin family protein</fullName>
    </recommendedName>
</protein>
<evidence type="ECO:0000313" key="2">
    <source>
        <dbReference type="Proteomes" id="UP001596023"/>
    </source>
</evidence>
<evidence type="ECO:0008006" key="3">
    <source>
        <dbReference type="Google" id="ProtNLM"/>
    </source>
</evidence>